<evidence type="ECO:0000313" key="1">
    <source>
        <dbReference type="EMBL" id="RXN87929.1"/>
    </source>
</evidence>
<accession>A0A4Q1HIH8</accession>
<dbReference type="PANTHER" id="PTHR42905:SF5">
    <property type="entry name" value="CARBOXYVINYL-CARBOXYPHOSPHONATE PHOSPHORYLMUTASE, CHLOROPLASTIC"/>
    <property type="match status" value="1"/>
</dbReference>
<gene>
    <name evidence="1" type="ORF">C7R54_15205</name>
</gene>
<dbReference type="InterPro" id="IPR040442">
    <property type="entry name" value="Pyrv_kinase-like_dom_sf"/>
</dbReference>
<evidence type="ECO:0000313" key="2">
    <source>
        <dbReference type="Proteomes" id="UP000290849"/>
    </source>
</evidence>
<dbReference type="InterPro" id="IPR015813">
    <property type="entry name" value="Pyrv/PenolPyrv_kinase-like_dom"/>
</dbReference>
<proteinExistence type="predicted"/>
<name>A0A4Q1HIH8_9BURK</name>
<dbReference type="Pfam" id="PF13714">
    <property type="entry name" value="PEP_mutase"/>
    <property type="match status" value="1"/>
</dbReference>
<comment type="caution">
    <text evidence="1">The sequence shown here is derived from an EMBL/GenBank/DDBJ whole genome shotgun (WGS) entry which is preliminary data.</text>
</comment>
<dbReference type="GO" id="GO:0016833">
    <property type="term" value="F:oxo-acid-lyase activity"/>
    <property type="evidence" value="ECO:0007669"/>
    <property type="project" value="UniProtKB-ARBA"/>
</dbReference>
<dbReference type="InterPro" id="IPR039556">
    <property type="entry name" value="ICL/PEPM"/>
</dbReference>
<dbReference type="RefSeq" id="WP_129151297.1">
    <property type="nucleotide sequence ID" value="NZ_JBHSDO010000011.1"/>
</dbReference>
<keyword evidence="2" id="KW-1185">Reference proteome</keyword>
<dbReference type="SUPFAM" id="SSF51621">
    <property type="entry name" value="Phosphoenolpyruvate/pyruvate domain"/>
    <property type="match status" value="1"/>
</dbReference>
<dbReference type="AlphaFoldDB" id="A0A4Q1HIH8"/>
<dbReference type="Proteomes" id="UP000290849">
    <property type="component" value="Unassembled WGS sequence"/>
</dbReference>
<dbReference type="EMBL" id="PYAL01000004">
    <property type="protein sequence ID" value="RXN87929.1"/>
    <property type="molecule type" value="Genomic_DNA"/>
</dbReference>
<dbReference type="CDD" id="cd00377">
    <property type="entry name" value="ICL_PEPM"/>
    <property type="match status" value="1"/>
</dbReference>
<dbReference type="OrthoDB" id="9771433at2"/>
<protein>
    <submittedName>
        <fullName evidence="1">Carboxyvinyl-carboxyphosphonate phosphorylmutase</fullName>
    </submittedName>
</protein>
<sequence>MDKCRRMRDLLKNARPLVSPGIYDGYSALLAQAMGFKTASTTGAGLANSLLGQPDIGLFSLRDNVDACRRLTHAVDLPLMADADTGYGNAVTVYHVVQYFEEAGVVGINIEDQFMPKRCGAMRGKELVEPLEMALKIEAALKAKKNPDFIINARTDAIAVEGIEGTVKRVREYVAAGADMIYPDAVRNEDDILRVLEAADGVPVNINMGFGIRQRPTTPLIPFKRLGEMGVARISLPRFLPAAALHGMRQAILALQGGMQGDAVIDRPDLLASMQDITDLVGYDRIAALESDLLSAEQLARKYQDGMRDYVVKED</sequence>
<dbReference type="Gene3D" id="3.20.20.60">
    <property type="entry name" value="Phosphoenolpyruvate-binding domains"/>
    <property type="match status" value="1"/>
</dbReference>
<organism evidence="1 2">
    <name type="scientific">Achromobacter aloeverae</name>
    <dbReference type="NCBI Taxonomy" id="1750518"/>
    <lineage>
        <taxon>Bacteria</taxon>
        <taxon>Pseudomonadati</taxon>
        <taxon>Pseudomonadota</taxon>
        <taxon>Betaproteobacteria</taxon>
        <taxon>Burkholderiales</taxon>
        <taxon>Alcaligenaceae</taxon>
        <taxon>Achromobacter</taxon>
    </lineage>
</organism>
<dbReference type="PANTHER" id="PTHR42905">
    <property type="entry name" value="PHOSPHOENOLPYRUVATE CARBOXYLASE"/>
    <property type="match status" value="1"/>
</dbReference>
<reference evidence="1 2" key="1">
    <citation type="journal article" date="2017" name="Int. J. Syst. Evol. Microbiol.">
        <title>Achromobacter aloeverae sp. nov., isolated from the root of Aloe vera (L.) Burm.f.</title>
        <authorList>
            <person name="Kuncharoen N."/>
            <person name="Muramatsu Y."/>
            <person name="Shibata C."/>
            <person name="Kamakura Y."/>
            <person name="Nakagawa Y."/>
            <person name="Tanasupawat S."/>
        </authorList>
    </citation>
    <scope>NUCLEOTIDE SEQUENCE [LARGE SCALE GENOMIC DNA]</scope>
    <source>
        <strain evidence="1 2">AVA-1</strain>
    </source>
</reference>